<comment type="caution">
    <text evidence="1">The sequence shown here is derived from an EMBL/GenBank/DDBJ whole genome shotgun (WGS) entry which is preliminary data.</text>
</comment>
<name>X1MJZ9_9ZZZZ</name>
<protein>
    <submittedName>
        <fullName evidence="1">Uncharacterized protein</fullName>
    </submittedName>
</protein>
<dbReference type="AlphaFoldDB" id="X1MJZ9"/>
<sequence length="52" mass="5967">MVNLSMDSKIGNFNVKNKRMPEMIIKLPRKRKPIIREGLISSDKSVVINDPD</sequence>
<organism evidence="1">
    <name type="scientific">marine sediment metagenome</name>
    <dbReference type="NCBI Taxonomy" id="412755"/>
    <lineage>
        <taxon>unclassified sequences</taxon>
        <taxon>metagenomes</taxon>
        <taxon>ecological metagenomes</taxon>
    </lineage>
</organism>
<reference evidence="1" key="1">
    <citation type="journal article" date="2014" name="Front. Microbiol.">
        <title>High frequency of phylogenetically diverse reductive dehalogenase-homologous genes in deep subseafloor sedimentary metagenomes.</title>
        <authorList>
            <person name="Kawai M."/>
            <person name="Futagami T."/>
            <person name="Toyoda A."/>
            <person name="Takaki Y."/>
            <person name="Nishi S."/>
            <person name="Hori S."/>
            <person name="Arai W."/>
            <person name="Tsubouchi T."/>
            <person name="Morono Y."/>
            <person name="Uchiyama I."/>
            <person name="Ito T."/>
            <person name="Fujiyama A."/>
            <person name="Inagaki F."/>
            <person name="Takami H."/>
        </authorList>
    </citation>
    <scope>NUCLEOTIDE SEQUENCE</scope>
    <source>
        <strain evidence="1">Expedition CK06-06</strain>
    </source>
</reference>
<proteinExistence type="predicted"/>
<feature type="non-terminal residue" evidence="1">
    <location>
        <position position="52"/>
    </location>
</feature>
<dbReference type="EMBL" id="BARV01018219">
    <property type="protein sequence ID" value="GAI31598.1"/>
    <property type="molecule type" value="Genomic_DNA"/>
</dbReference>
<gene>
    <name evidence="1" type="ORF">S06H3_30866</name>
</gene>
<accession>X1MJZ9</accession>
<evidence type="ECO:0000313" key="1">
    <source>
        <dbReference type="EMBL" id="GAI31598.1"/>
    </source>
</evidence>